<dbReference type="AlphaFoldDB" id="A0A328A940"/>
<comment type="caution">
    <text evidence="2">The sequence shown here is derived from an EMBL/GenBank/DDBJ whole genome shotgun (WGS) entry which is preliminary data.</text>
</comment>
<protein>
    <recommendedName>
        <fullName evidence="1">Peptidase S74 domain-containing protein</fullName>
    </recommendedName>
</protein>
<proteinExistence type="predicted"/>
<accession>A0A328A940</accession>
<dbReference type="OrthoDB" id="7226450at2"/>
<gene>
    <name evidence="2" type="ORF">DJ017_19740</name>
</gene>
<dbReference type="RefSeq" id="WP_111530628.1">
    <property type="nucleotide sequence ID" value="NZ_QFYQ01000003.1"/>
</dbReference>
<name>A0A328A940_9CAUL</name>
<dbReference type="InterPro" id="IPR030392">
    <property type="entry name" value="S74_ICA"/>
</dbReference>
<evidence type="ECO:0000313" key="2">
    <source>
        <dbReference type="EMBL" id="RAK51193.1"/>
    </source>
</evidence>
<evidence type="ECO:0000313" key="3">
    <source>
        <dbReference type="Proteomes" id="UP000249254"/>
    </source>
</evidence>
<evidence type="ECO:0000259" key="1">
    <source>
        <dbReference type="Pfam" id="PF13884"/>
    </source>
</evidence>
<dbReference type="EMBL" id="QFYQ01000003">
    <property type="protein sequence ID" value="RAK51193.1"/>
    <property type="molecule type" value="Genomic_DNA"/>
</dbReference>
<dbReference type="Pfam" id="PF13884">
    <property type="entry name" value="Peptidase_S74"/>
    <property type="match status" value="1"/>
</dbReference>
<keyword evidence="3" id="KW-1185">Reference proteome</keyword>
<dbReference type="Proteomes" id="UP000249254">
    <property type="component" value="Unassembled WGS sequence"/>
</dbReference>
<reference evidence="3" key="1">
    <citation type="submission" date="2018-05" db="EMBL/GenBank/DDBJ databases">
        <authorList>
            <person name="Li X."/>
        </authorList>
    </citation>
    <scope>NUCLEOTIDE SEQUENCE [LARGE SCALE GENOMIC DNA]</scope>
    <source>
        <strain evidence="3">LX32</strain>
    </source>
</reference>
<organism evidence="2 3">
    <name type="scientific">Phenylobacterium soli</name>
    <dbReference type="NCBI Taxonomy" id="2170551"/>
    <lineage>
        <taxon>Bacteria</taxon>
        <taxon>Pseudomonadati</taxon>
        <taxon>Pseudomonadota</taxon>
        <taxon>Alphaproteobacteria</taxon>
        <taxon>Caulobacterales</taxon>
        <taxon>Caulobacteraceae</taxon>
        <taxon>Phenylobacterium</taxon>
    </lineage>
</organism>
<sequence length="392" mass="42012">MTYAADPNAPGGYSQTTTLSPAEQALYDSTNKIQQGALGVGIDQLGRVSSALGTPLDTSGLPQLRYGHNFGEEVNRLAPGQITTSFDQGQPIQGDVGGDLNAARQQAIDAVYGQATSRLDPRFSQEENALRTRLANQGLSENSDAYKTALMNFQQGKNDAYNQAQYSAIGAGEDAANSLFGRQVQQGQFHNTAAGQQYTQNQGVAAFGNQAEAQRFGEDKDAAALQLQARIAAAQQNNTARQQALQERAYIQNEPINQLSSLLGMSQVSMPTGVQYTPSQVAPTDVLGAYALNQQGQIANAQAKQAASSGLMGGLFSLGSAALMASDARLKTDVRFLRRRKDGVKLYAYRYKWGGPERVGVIAQELKRVRPDLVVRGADGYLRVNYHGLEAA</sequence>
<feature type="domain" description="Peptidase S74" evidence="1">
    <location>
        <begin position="326"/>
        <end position="374"/>
    </location>
</feature>